<evidence type="ECO:0000256" key="5">
    <source>
        <dbReference type="ARBA" id="ARBA00022723"/>
    </source>
</evidence>
<feature type="compositionally biased region" description="Basic and acidic residues" evidence="18">
    <location>
        <begin position="29"/>
        <end position="39"/>
    </location>
</feature>
<dbReference type="FunFam" id="2.60.120.650:FF:000005">
    <property type="entry name" value="lysine-specific demethylase 2A isoform X1"/>
    <property type="match status" value="1"/>
</dbReference>
<evidence type="ECO:0000256" key="3">
    <source>
        <dbReference type="ARBA" id="ARBA00008037"/>
    </source>
</evidence>
<keyword evidence="14" id="KW-0804">Transcription</keyword>
<protein>
    <recommendedName>
        <fullName evidence="4">[histone H3]-dimethyl-L-lysine(36) demethylase</fullName>
        <ecNumber evidence="4">1.14.11.27</ecNumber>
    </recommendedName>
</protein>
<evidence type="ECO:0000256" key="12">
    <source>
        <dbReference type="ARBA" id="ARBA00023015"/>
    </source>
</evidence>
<dbReference type="InterPro" id="IPR013083">
    <property type="entry name" value="Znf_RING/FYVE/PHD"/>
</dbReference>
<keyword evidence="8" id="KW-0156">Chromatin regulator</keyword>
<keyword evidence="7" id="KW-0862">Zinc</keyword>
<keyword evidence="15" id="KW-0539">Nucleus</keyword>
<dbReference type="InterPro" id="IPR011011">
    <property type="entry name" value="Znf_FYVE_PHD"/>
</dbReference>
<dbReference type="EC" id="1.14.11.27" evidence="4"/>
<proteinExistence type="evidence at transcript level"/>
<dbReference type="PROSITE" id="PS51184">
    <property type="entry name" value="JMJC"/>
    <property type="match status" value="1"/>
</dbReference>
<dbReference type="AlphaFoldDB" id="A0A4Y6ESB8"/>
<dbReference type="Pfam" id="PF16866">
    <property type="entry name" value="PHD_4"/>
    <property type="match status" value="1"/>
</dbReference>
<dbReference type="SMART" id="SM00558">
    <property type="entry name" value="JmjC"/>
    <property type="match status" value="1"/>
</dbReference>
<comment type="similarity">
    <text evidence="3">Belongs to the JHDM1 histone demethylase family.</text>
</comment>
<evidence type="ECO:0000256" key="1">
    <source>
        <dbReference type="ARBA" id="ARBA00001954"/>
    </source>
</evidence>
<keyword evidence="6 17" id="KW-0863">Zinc-finger</keyword>
<sequence>MTRKPKPIQPPSDPITTRLKEAIYSVDKKYSENKSDSAKNECLSEENKRKKRRKSTPIIFNSMNKSKYIESETDDDYFNFCNSDNSLIESNELNFNDNSQSISEKYFNDEFDFDDDDSLFDDDQRKWNLDEKLNIVSKYNSNFVKYLEAKEFNFKYVQENGLESPLVFMDKSGLGMRVPSENFRVSDVKSCVGSKRIVDVVDVNTQKALTMSMKEWCEYYENPNRDRLLNVISLEFSHTKLENYVEAPLVVRQLDWIETAWPRHLRESHTESTNLIEKMKYPKVQKYVLMSVAGCYTDFHVDMGGTSVWYHLLKGEKIFWLIPPSKKNLKIYEKWILSGNQSKVFLPDLMDECQRIVLKQGSTFILPSGWIHGVYTSKDSLVFGGNFLHSFNVCMQLKIHSIETKTKVPQKFRYPFYNEMIWFVLERYVHCLTGTTHIDDFTECKSALEDKQPFKTFQPESNQVLNKFELDGLKALFDFLTGLNENKRCVPKEIVQPKILLESVQKLIGEFERRNAAKNHPANGLPFMHWPKPERKFFKKTEDFSFKHDIDYNNNLVDSINFDQNDLSISSYDSNFGIFVQNSMPHENHENSSQYSVNSRKHVMRNMPRTKGSIKKRLRPQNIPRSNVERRRRVRCHNCEPCTRDDCGDCKYCKDMKKFGGTGISKQCCLAKQCLQPLLPTTTTCMLCDQLIDRFHSDKSNDMYECEICFEIYHAQCFRKQYPELDHVEPIINEDLVNCWKCPNCVNKGYINSNFSKDFKISQSDSSSGSSSLNESYSNMFTNVNTSTASYFQNKSASPIDFVIAPTSSKQNFLAMALSNVAPLKPKRHRRTKQEMDIIKSNSMSLNENFELKRKREHHLESLRSIQDDEESIISLDSLTYFEKQIILREFCEVVNKPVEIDHKNLYKNKSKNVAMTNSILKKSNTSSSDHETIIVDSDDSDSRDFDLAEEGAKILNIKNVTVSTPSTIQNNLTNEFRPYSFDPRNEHIYHDDD</sequence>
<evidence type="ECO:0000256" key="9">
    <source>
        <dbReference type="ARBA" id="ARBA00022964"/>
    </source>
</evidence>
<keyword evidence="10" id="KW-0560">Oxidoreductase</keyword>
<evidence type="ECO:0000259" key="21">
    <source>
        <dbReference type="PROSITE" id="PS51184"/>
    </source>
</evidence>
<reference evidence="22" key="1">
    <citation type="submission" date="2018-11" db="EMBL/GenBank/DDBJ databases">
        <authorList>
            <person name="Kim M.-S."/>
            <person name="Lee Y.-H."/>
            <person name="Lee J.-S."/>
        </authorList>
    </citation>
    <scope>NUCLEOTIDE SEQUENCE</scope>
</reference>
<evidence type="ECO:0000256" key="4">
    <source>
        <dbReference type="ARBA" id="ARBA00013246"/>
    </source>
</evidence>
<keyword evidence="5" id="KW-0479">Metal-binding</keyword>
<keyword evidence="11" id="KW-0408">Iron</keyword>
<evidence type="ECO:0000256" key="7">
    <source>
        <dbReference type="ARBA" id="ARBA00022833"/>
    </source>
</evidence>
<organism evidence="22">
    <name type="scientific">Brachionus koreanus</name>
    <dbReference type="NCBI Taxonomy" id="1199090"/>
    <lineage>
        <taxon>Eukaryota</taxon>
        <taxon>Metazoa</taxon>
        <taxon>Spiralia</taxon>
        <taxon>Gnathifera</taxon>
        <taxon>Rotifera</taxon>
        <taxon>Eurotatoria</taxon>
        <taxon>Monogononta</taxon>
        <taxon>Pseudotrocha</taxon>
        <taxon>Ploima</taxon>
        <taxon>Brachionidae</taxon>
        <taxon>Brachionus</taxon>
    </lineage>
</organism>
<feature type="domain" description="CXXC-type" evidence="20">
    <location>
        <begin position="629"/>
        <end position="675"/>
    </location>
</feature>
<evidence type="ECO:0000256" key="18">
    <source>
        <dbReference type="SAM" id="MobiDB-lite"/>
    </source>
</evidence>
<dbReference type="Gene3D" id="1.20.58.1360">
    <property type="match status" value="1"/>
</dbReference>
<dbReference type="SUPFAM" id="SSF51197">
    <property type="entry name" value="Clavaminate synthase-like"/>
    <property type="match status" value="1"/>
</dbReference>
<dbReference type="GO" id="GO:0003677">
    <property type="term" value="F:DNA binding"/>
    <property type="evidence" value="ECO:0007669"/>
    <property type="project" value="UniProtKB-KW"/>
</dbReference>
<dbReference type="Pfam" id="PF02373">
    <property type="entry name" value="JmjC"/>
    <property type="match status" value="1"/>
</dbReference>
<comment type="cofactor">
    <cofactor evidence="1">
        <name>Fe(2+)</name>
        <dbReference type="ChEBI" id="CHEBI:29033"/>
    </cofactor>
</comment>
<dbReference type="InterPro" id="IPR041070">
    <property type="entry name" value="JHD"/>
</dbReference>
<comment type="catalytic activity">
    <reaction evidence="16">
        <text>N(6),N(6)-dimethyl-L-lysyl(36)-[histone H3] + 2 2-oxoglutarate + 2 O2 = L-lysyl(36)-[histone H3] + 2 formaldehyde + 2 succinate + 2 CO2</text>
        <dbReference type="Rhea" id="RHEA:42032"/>
        <dbReference type="Rhea" id="RHEA-COMP:9785"/>
        <dbReference type="Rhea" id="RHEA-COMP:9787"/>
        <dbReference type="ChEBI" id="CHEBI:15379"/>
        <dbReference type="ChEBI" id="CHEBI:16526"/>
        <dbReference type="ChEBI" id="CHEBI:16810"/>
        <dbReference type="ChEBI" id="CHEBI:16842"/>
        <dbReference type="ChEBI" id="CHEBI:29969"/>
        <dbReference type="ChEBI" id="CHEBI:30031"/>
        <dbReference type="ChEBI" id="CHEBI:61976"/>
        <dbReference type="EC" id="1.14.11.27"/>
    </reaction>
</comment>
<evidence type="ECO:0000259" key="20">
    <source>
        <dbReference type="PROSITE" id="PS51058"/>
    </source>
</evidence>
<evidence type="ECO:0000256" key="13">
    <source>
        <dbReference type="ARBA" id="ARBA00023125"/>
    </source>
</evidence>
<dbReference type="GO" id="GO:0140680">
    <property type="term" value="F:histone H3K36me/H3K36me2 demethylase activity"/>
    <property type="evidence" value="ECO:0007669"/>
    <property type="project" value="UniProtKB-EC"/>
</dbReference>
<dbReference type="Gene3D" id="2.60.120.650">
    <property type="entry name" value="Cupin"/>
    <property type="match status" value="1"/>
</dbReference>
<dbReference type="GO" id="GO:0008270">
    <property type="term" value="F:zinc ion binding"/>
    <property type="evidence" value="ECO:0007669"/>
    <property type="project" value="UniProtKB-KW"/>
</dbReference>
<dbReference type="InterPro" id="IPR019787">
    <property type="entry name" value="Znf_PHD-finger"/>
</dbReference>
<accession>A0A4Y6ESB8</accession>
<evidence type="ECO:0000256" key="11">
    <source>
        <dbReference type="ARBA" id="ARBA00023004"/>
    </source>
</evidence>
<feature type="domain" description="PHD-type" evidence="19">
    <location>
        <begin position="682"/>
        <end position="748"/>
    </location>
</feature>
<dbReference type="InterPro" id="IPR050690">
    <property type="entry name" value="JHDM1_Histone_Demethylase"/>
</dbReference>
<dbReference type="Pfam" id="PF02008">
    <property type="entry name" value="zf-CXXC"/>
    <property type="match status" value="1"/>
</dbReference>
<dbReference type="InterPro" id="IPR003347">
    <property type="entry name" value="JmjC_dom"/>
</dbReference>
<evidence type="ECO:0000256" key="6">
    <source>
        <dbReference type="ARBA" id="ARBA00022771"/>
    </source>
</evidence>
<evidence type="ECO:0000256" key="16">
    <source>
        <dbReference type="ARBA" id="ARBA00047915"/>
    </source>
</evidence>
<name>A0A4Y6ESB8_9BILA</name>
<evidence type="ECO:0000256" key="15">
    <source>
        <dbReference type="ARBA" id="ARBA00023242"/>
    </source>
</evidence>
<dbReference type="PROSITE" id="PS51058">
    <property type="entry name" value="ZF_CXXC"/>
    <property type="match status" value="1"/>
</dbReference>
<evidence type="ECO:0000313" key="22">
    <source>
        <dbReference type="EMBL" id="QDF21460.1"/>
    </source>
</evidence>
<evidence type="ECO:0000259" key="19">
    <source>
        <dbReference type="PROSITE" id="PS50016"/>
    </source>
</evidence>
<dbReference type="EMBL" id="MK234836">
    <property type="protein sequence ID" value="QDF21460.1"/>
    <property type="molecule type" value="mRNA"/>
</dbReference>
<keyword evidence="12" id="KW-0805">Transcription regulation</keyword>
<dbReference type="GO" id="GO:0005634">
    <property type="term" value="C:nucleus"/>
    <property type="evidence" value="ECO:0007669"/>
    <property type="project" value="UniProtKB-SubCell"/>
</dbReference>
<keyword evidence="13" id="KW-0238">DNA-binding</keyword>
<dbReference type="PANTHER" id="PTHR23123">
    <property type="entry name" value="PHD/F-BOX CONTAINING PROTEIN"/>
    <property type="match status" value="1"/>
</dbReference>
<dbReference type="Gene3D" id="3.30.40.10">
    <property type="entry name" value="Zinc/RING finger domain, C3HC4 (zinc finger)"/>
    <property type="match status" value="1"/>
</dbReference>
<evidence type="ECO:0000256" key="14">
    <source>
        <dbReference type="ARBA" id="ARBA00023163"/>
    </source>
</evidence>
<keyword evidence="9" id="KW-0223">Dioxygenase</keyword>
<comment type="subcellular location">
    <subcellularLocation>
        <location evidence="2">Nucleus</location>
    </subcellularLocation>
</comment>
<feature type="domain" description="JmjC" evidence="21">
    <location>
        <begin position="236"/>
        <end position="404"/>
    </location>
</feature>
<dbReference type="SUPFAM" id="SSF57903">
    <property type="entry name" value="FYVE/PHD zinc finger"/>
    <property type="match status" value="1"/>
</dbReference>
<evidence type="ECO:0000256" key="10">
    <source>
        <dbReference type="ARBA" id="ARBA00023002"/>
    </source>
</evidence>
<dbReference type="PROSITE" id="PS50016">
    <property type="entry name" value="ZF_PHD_2"/>
    <property type="match status" value="1"/>
</dbReference>
<dbReference type="Pfam" id="PF17811">
    <property type="entry name" value="JHD"/>
    <property type="match status" value="1"/>
</dbReference>
<evidence type="ECO:0000256" key="8">
    <source>
        <dbReference type="ARBA" id="ARBA00022853"/>
    </source>
</evidence>
<evidence type="ECO:0000256" key="17">
    <source>
        <dbReference type="PROSITE-ProRule" id="PRU00509"/>
    </source>
</evidence>
<feature type="region of interest" description="Disordered" evidence="18">
    <location>
        <begin position="29"/>
        <end position="56"/>
    </location>
</feature>
<evidence type="ECO:0000256" key="2">
    <source>
        <dbReference type="ARBA" id="ARBA00004123"/>
    </source>
</evidence>
<dbReference type="InterPro" id="IPR002857">
    <property type="entry name" value="Znf_CXXC"/>
</dbReference>